<keyword evidence="1" id="KW-0596">Phosphopantetheine</keyword>
<accession>A0A382KAR1</accession>
<dbReference type="Pfam" id="PF22621">
    <property type="entry name" value="CurL-like_PKS_C"/>
    <property type="match status" value="1"/>
</dbReference>
<dbReference type="PROSITE" id="PS00606">
    <property type="entry name" value="KS3_1"/>
    <property type="match status" value="1"/>
</dbReference>
<feature type="domain" description="Ketosynthase family 3 (KS3)" evidence="4">
    <location>
        <begin position="1"/>
        <end position="292"/>
    </location>
</feature>
<protein>
    <recommendedName>
        <fullName evidence="4">Ketosynthase family 3 (KS3) domain-containing protein</fullName>
    </recommendedName>
</protein>
<organism evidence="5">
    <name type="scientific">marine metagenome</name>
    <dbReference type="NCBI Taxonomy" id="408172"/>
    <lineage>
        <taxon>unclassified sequences</taxon>
        <taxon>metagenomes</taxon>
        <taxon>ecological metagenomes</taxon>
    </lineage>
</organism>
<dbReference type="GO" id="GO:0004312">
    <property type="term" value="F:fatty acid synthase activity"/>
    <property type="evidence" value="ECO:0007669"/>
    <property type="project" value="TreeGrafter"/>
</dbReference>
<feature type="non-terminal residue" evidence="5">
    <location>
        <position position="424"/>
    </location>
</feature>
<evidence type="ECO:0000313" key="5">
    <source>
        <dbReference type="EMBL" id="SVC20725.1"/>
    </source>
</evidence>
<dbReference type="CDD" id="cd00833">
    <property type="entry name" value="PKS"/>
    <property type="match status" value="1"/>
</dbReference>
<dbReference type="PROSITE" id="PS52004">
    <property type="entry name" value="KS3_2"/>
    <property type="match status" value="1"/>
</dbReference>
<dbReference type="Pfam" id="PF00109">
    <property type="entry name" value="ketoacyl-synt"/>
    <property type="match status" value="1"/>
</dbReference>
<dbReference type="EMBL" id="UINC01079069">
    <property type="protein sequence ID" value="SVC20725.1"/>
    <property type="molecule type" value="Genomic_DNA"/>
</dbReference>
<sequence>ELELVDIDPHMLTGNSISFPAGRLSYVLGLQGPSMVVATACSSSLVTVHLAAQALRHRECDLALAGGSNVIASPFTSIILSKMNALSPSGRCKTFDASADGYGRGEGCGVVVLKRFSDAVADGDRIQALIRGSAVNHDGTSAGLTAPNGSAQVALIRKALDAARVDPEALQYVEAHGTGTALGDPIEIHSLLQAVGTDRDQPILIGSVKANIGHLEAAAGVAGLIKVVLAMQHQQIPRQLHFHDPNPRVDWENIPVQVADRLVDWPCTEQPRLAGISSFGLSGINAHMIVEEAPLLASEEPADPRPSIRVLSLSARTENALEQLRDRYVAHLTEQGELAWEAVCRTAGTGRMHHDHRMAVVSDSLSAACEALDDARPSQADPSRIAFLFTGQGSQSVGMGSQLYRYLPVFREAFDRCDEILRPH</sequence>
<evidence type="ECO:0000256" key="1">
    <source>
        <dbReference type="ARBA" id="ARBA00022450"/>
    </source>
</evidence>
<dbReference type="InterPro" id="IPR050091">
    <property type="entry name" value="PKS_NRPS_Biosynth_Enz"/>
</dbReference>
<dbReference type="PANTHER" id="PTHR43775">
    <property type="entry name" value="FATTY ACID SYNTHASE"/>
    <property type="match status" value="1"/>
</dbReference>
<name>A0A382KAR1_9ZZZZ</name>
<dbReference type="InterPro" id="IPR014030">
    <property type="entry name" value="Ketoacyl_synth_N"/>
</dbReference>
<keyword evidence="3" id="KW-0808">Transferase</keyword>
<evidence type="ECO:0000256" key="3">
    <source>
        <dbReference type="ARBA" id="ARBA00022679"/>
    </source>
</evidence>
<gene>
    <name evidence="5" type="ORF">METZ01_LOCUS273579</name>
</gene>
<dbReference type="InterPro" id="IPR016035">
    <property type="entry name" value="Acyl_Trfase/lysoPLipase"/>
</dbReference>
<dbReference type="SMART" id="SM00825">
    <property type="entry name" value="PKS_KS"/>
    <property type="match status" value="1"/>
</dbReference>
<dbReference type="InterPro" id="IPR001227">
    <property type="entry name" value="Ac_transferase_dom_sf"/>
</dbReference>
<proteinExistence type="predicted"/>
<dbReference type="SUPFAM" id="SSF52151">
    <property type="entry name" value="FabD/lysophospholipase-like"/>
    <property type="match status" value="1"/>
</dbReference>
<dbReference type="InterPro" id="IPR020841">
    <property type="entry name" value="PKS_Beta-ketoAc_synthase_dom"/>
</dbReference>
<dbReference type="Gene3D" id="3.40.366.10">
    <property type="entry name" value="Malonyl-Coenzyme A Acyl Carrier Protein, domain 2"/>
    <property type="match status" value="1"/>
</dbReference>
<dbReference type="InterPro" id="IPR016039">
    <property type="entry name" value="Thiolase-like"/>
</dbReference>
<evidence type="ECO:0000259" key="4">
    <source>
        <dbReference type="PROSITE" id="PS52004"/>
    </source>
</evidence>
<dbReference type="PANTHER" id="PTHR43775:SF51">
    <property type="entry name" value="INACTIVE PHENOLPHTHIOCEROL SYNTHESIS POLYKETIDE SYNTHASE TYPE I PKS1-RELATED"/>
    <property type="match status" value="1"/>
</dbReference>
<dbReference type="Pfam" id="PF00698">
    <property type="entry name" value="Acyl_transf_1"/>
    <property type="match status" value="1"/>
</dbReference>
<dbReference type="GO" id="GO:0004315">
    <property type="term" value="F:3-oxoacyl-[acyl-carrier-protein] synthase activity"/>
    <property type="evidence" value="ECO:0007669"/>
    <property type="project" value="InterPro"/>
</dbReference>
<dbReference type="InterPro" id="IPR014031">
    <property type="entry name" value="Ketoacyl_synth_C"/>
</dbReference>
<dbReference type="AlphaFoldDB" id="A0A382KAR1"/>
<evidence type="ECO:0000256" key="2">
    <source>
        <dbReference type="ARBA" id="ARBA00022553"/>
    </source>
</evidence>
<dbReference type="Gene3D" id="3.30.70.3290">
    <property type="match status" value="1"/>
</dbReference>
<dbReference type="InterPro" id="IPR018201">
    <property type="entry name" value="Ketoacyl_synth_AS"/>
</dbReference>
<feature type="non-terminal residue" evidence="5">
    <location>
        <position position="1"/>
    </location>
</feature>
<dbReference type="Gene3D" id="3.40.47.10">
    <property type="match status" value="1"/>
</dbReference>
<dbReference type="InterPro" id="IPR014043">
    <property type="entry name" value="Acyl_transferase_dom"/>
</dbReference>
<keyword evidence="2" id="KW-0597">Phosphoprotein</keyword>
<dbReference type="SUPFAM" id="SSF53901">
    <property type="entry name" value="Thiolase-like"/>
    <property type="match status" value="2"/>
</dbReference>
<dbReference type="GO" id="GO:0006633">
    <property type="term" value="P:fatty acid biosynthetic process"/>
    <property type="evidence" value="ECO:0007669"/>
    <property type="project" value="InterPro"/>
</dbReference>
<dbReference type="Pfam" id="PF02801">
    <property type="entry name" value="Ketoacyl-synt_C"/>
    <property type="match status" value="1"/>
</dbReference>
<reference evidence="5" key="1">
    <citation type="submission" date="2018-05" db="EMBL/GenBank/DDBJ databases">
        <authorList>
            <person name="Lanie J.A."/>
            <person name="Ng W.-L."/>
            <person name="Kazmierczak K.M."/>
            <person name="Andrzejewski T.M."/>
            <person name="Davidsen T.M."/>
            <person name="Wayne K.J."/>
            <person name="Tettelin H."/>
            <person name="Glass J.I."/>
            <person name="Rusch D."/>
            <person name="Podicherti R."/>
            <person name="Tsui H.-C.T."/>
            <person name="Winkler M.E."/>
        </authorList>
    </citation>
    <scope>NUCLEOTIDE SEQUENCE</scope>
</reference>